<dbReference type="Pfam" id="PF00646">
    <property type="entry name" value="F-box"/>
    <property type="match status" value="1"/>
</dbReference>
<feature type="domain" description="F-box" evidence="2">
    <location>
        <begin position="15"/>
        <end position="62"/>
    </location>
</feature>
<gene>
    <name evidence="3" type="ORF">EJB05_14826</name>
</gene>
<dbReference type="EMBL" id="RWGY01000007">
    <property type="protein sequence ID" value="TVU41320.1"/>
    <property type="molecule type" value="Genomic_DNA"/>
</dbReference>
<dbReference type="SUPFAM" id="SSF50965">
    <property type="entry name" value="Galactose oxidase, central domain"/>
    <property type="match status" value="1"/>
</dbReference>
<sequence>MAPRRKRSSAGRRDKQDLPSIPLDMISETLLPFPAKDLCRFRLVCRSWRSLLSDKDFIAAHMRRHPPDEALIVVGHAKRRYKDSCRPDTILCEIMDISGRVVKRIHSTGADGIRNDTMVYAHANLICIANVTTNKSYRLLDPVSGVEYPVPDGLAEEHASHKHDISHNQTFYVFGLVSSTGERKVLRVLDTSWSNTTTDDSNPTRQLCEVFTLGSSSSSSATQHQIWRGKKAPPNRLAVGINVVVIGSIVYFSLADSVRTQDYVASFDLETEEWKPTLPGPLSANAGATGHFGSIASLNDSLVVVERDISINLWFLMDFEKCLWVKQHTIQVDFYNSYAFWKKEFRPLLVLDDGRILFLYKEDDKGYNRGLIRIYDPRTNTRTEVAEIKRCGAVEHSTIGHSSSCFDPDSSTSSCEDRQAA</sequence>
<organism evidence="3 4">
    <name type="scientific">Eragrostis curvula</name>
    <name type="common">weeping love grass</name>
    <dbReference type="NCBI Taxonomy" id="38414"/>
    <lineage>
        <taxon>Eukaryota</taxon>
        <taxon>Viridiplantae</taxon>
        <taxon>Streptophyta</taxon>
        <taxon>Embryophyta</taxon>
        <taxon>Tracheophyta</taxon>
        <taxon>Spermatophyta</taxon>
        <taxon>Magnoliopsida</taxon>
        <taxon>Liliopsida</taxon>
        <taxon>Poales</taxon>
        <taxon>Poaceae</taxon>
        <taxon>PACMAD clade</taxon>
        <taxon>Chloridoideae</taxon>
        <taxon>Eragrostideae</taxon>
        <taxon>Eragrostidinae</taxon>
        <taxon>Eragrostis</taxon>
    </lineage>
</organism>
<dbReference type="InterPro" id="IPR017451">
    <property type="entry name" value="F-box-assoc_interact_dom"/>
</dbReference>
<dbReference type="Gene3D" id="2.120.10.80">
    <property type="entry name" value="Kelch-type beta propeller"/>
    <property type="match status" value="1"/>
</dbReference>
<evidence type="ECO:0000256" key="1">
    <source>
        <dbReference type="SAM" id="MobiDB-lite"/>
    </source>
</evidence>
<dbReference type="InterPro" id="IPR036047">
    <property type="entry name" value="F-box-like_dom_sf"/>
</dbReference>
<proteinExistence type="predicted"/>
<dbReference type="OrthoDB" id="894159at2759"/>
<keyword evidence="4" id="KW-1185">Reference proteome</keyword>
<dbReference type="AlphaFoldDB" id="A0A5J9W1V8"/>
<evidence type="ECO:0000313" key="4">
    <source>
        <dbReference type="Proteomes" id="UP000324897"/>
    </source>
</evidence>
<dbReference type="PANTHER" id="PTHR31111">
    <property type="entry name" value="BNAA05G37150D PROTEIN-RELATED"/>
    <property type="match status" value="1"/>
</dbReference>
<dbReference type="PANTHER" id="PTHR31111:SF133">
    <property type="entry name" value="OS07G0196600 PROTEIN"/>
    <property type="match status" value="1"/>
</dbReference>
<evidence type="ECO:0000313" key="3">
    <source>
        <dbReference type="EMBL" id="TVU41320.1"/>
    </source>
</evidence>
<dbReference type="Pfam" id="PF08268">
    <property type="entry name" value="FBA_3"/>
    <property type="match status" value="1"/>
</dbReference>
<dbReference type="NCBIfam" id="TIGR01640">
    <property type="entry name" value="F_box_assoc_1"/>
    <property type="match status" value="1"/>
</dbReference>
<name>A0A5J9W1V8_9POAL</name>
<feature type="non-terminal residue" evidence="3">
    <location>
        <position position="1"/>
    </location>
</feature>
<dbReference type="InterPro" id="IPR013187">
    <property type="entry name" value="F-box-assoc_dom_typ3"/>
</dbReference>
<dbReference type="SUPFAM" id="SSF81383">
    <property type="entry name" value="F-box domain"/>
    <property type="match status" value="1"/>
</dbReference>
<dbReference type="Gramene" id="TVU41320">
    <property type="protein sequence ID" value="TVU41320"/>
    <property type="gene ID" value="EJB05_14826"/>
</dbReference>
<feature type="compositionally biased region" description="Low complexity" evidence="1">
    <location>
        <begin position="402"/>
        <end position="414"/>
    </location>
</feature>
<dbReference type="Gene3D" id="1.20.1280.50">
    <property type="match status" value="1"/>
</dbReference>
<accession>A0A5J9W1V8</accession>
<feature type="region of interest" description="Disordered" evidence="1">
    <location>
        <begin position="398"/>
        <end position="421"/>
    </location>
</feature>
<dbReference type="InterPro" id="IPR011043">
    <property type="entry name" value="Gal_Oxase/kelch_b-propeller"/>
</dbReference>
<comment type="caution">
    <text evidence="3">The sequence shown here is derived from an EMBL/GenBank/DDBJ whole genome shotgun (WGS) entry which is preliminary data.</text>
</comment>
<reference evidence="3 4" key="1">
    <citation type="journal article" date="2019" name="Sci. Rep.">
        <title>A high-quality genome of Eragrostis curvula grass provides insights into Poaceae evolution and supports new strategies to enhance forage quality.</title>
        <authorList>
            <person name="Carballo J."/>
            <person name="Santos B.A.C.M."/>
            <person name="Zappacosta D."/>
            <person name="Garbus I."/>
            <person name="Selva J.P."/>
            <person name="Gallo C.A."/>
            <person name="Diaz A."/>
            <person name="Albertini E."/>
            <person name="Caccamo M."/>
            <person name="Echenique V."/>
        </authorList>
    </citation>
    <scope>NUCLEOTIDE SEQUENCE [LARGE SCALE GENOMIC DNA]</scope>
    <source>
        <strain evidence="4">cv. Victoria</strain>
        <tissue evidence="3">Leaf</tissue>
    </source>
</reference>
<evidence type="ECO:0000259" key="2">
    <source>
        <dbReference type="PROSITE" id="PS50181"/>
    </source>
</evidence>
<dbReference type="InterPro" id="IPR015915">
    <property type="entry name" value="Kelch-typ_b-propeller"/>
</dbReference>
<dbReference type="SMART" id="SM00256">
    <property type="entry name" value="FBOX"/>
    <property type="match status" value="1"/>
</dbReference>
<dbReference type="PROSITE" id="PS50181">
    <property type="entry name" value="FBOX"/>
    <property type="match status" value="1"/>
</dbReference>
<protein>
    <recommendedName>
        <fullName evidence="2">F-box domain-containing protein</fullName>
    </recommendedName>
</protein>
<dbReference type="InterPro" id="IPR001810">
    <property type="entry name" value="F-box_dom"/>
</dbReference>
<dbReference type="Proteomes" id="UP000324897">
    <property type="component" value="Chromosome 4"/>
</dbReference>